<dbReference type="FunFam" id="2.40.10.190:FF:000001">
    <property type="entry name" value="60S ribosomal protein L35a"/>
    <property type="match status" value="1"/>
</dbReference>
<accession>A0AAU9XIY7</accession>
<keyword evidence="3" id="KW-0687">Ribonucleoprotein</keyword>
<feature type="coiled-coil region" evidence="6">
    <location>
        <begin position="337"/>
        <end position="395"/>
    </location>
</feature>
<dbReference type="Pfam" id="PF01247">
    <property type="entry name" value="Ribosomal_L35Ae"/>
    <property type="match status" value="1"/>
</dbReference>
<dbReference type="PANTHER" id="PTHR10902">
    <property type="entry name" value="60S RIBOSOMAL PROTEIN L35A"/>
    <property type="match status" value="1"/>
</dbReference>
<dbReference type="GO" id="GO:0005840">
    <property type="term" value="C:ribosome"/>
    <property type="evidence" value="ECO:0007669"/>
    <property type="project" value="UniProtKB-KW"/>
</dbReference>
<evidence type="ECO:0000256" key="2">
    <source>
        <dbReference type="ARBA" id="ARBA00022980"/>
    </source>
</evidence>
<keyword evidence="6" id="KW-0175">Coiled coil</keyword>
<evidence type="ECO:0000256" key="6">
    <source>
        <dbReference type="SAM" id="Coils"/>
    </source>
</evidence>
<comment type="caution">
    <text evidence="7">The sequence shown here is derived from an EMBL/GenBank/DDBJ whole genome shotgun (WGS) entry which is preliminary data.</text>
</comment>
<keyword evidence="2" id="KW-0689">Ribosomal protein</keyword>
<evidence type="ECO:0000256" key="4">
    <source>
        <dbReference type="ARBA" id="ARBA00035228"/>
    </source>
</evidence>
<dbReference type="AlphaFoldDB" id="A0AAU9XIY7"/>
<dbReference type="InterPro" id="IPR001780">
    <property type="entry name" value="Ribosomal_eL33"/>
</dbReference>
<sequence length="585" mass="67781">MRSLPIRALLFLYFSLYTKGIVLGYKRGLRNQQPNTSLLRIEGVAAKNETDFYLGKRVAFIYRAKRKSVAKGDKKASKVRVMWGKITRPHGNSGVVRAKFRHNLPPKAMGATVRVLQNFACKTTTDISLVVFMKFMYTLGKSMEKYHTMSRRYEFAMQKHGKGQRRKTKEKLQLNTLDLQALPLIKDQRESEYEASWRKDLLSPEEKEEDLATAAKSESDLPLTVHAVGIGKQKSNDYIEQEFSGITDRISKLLTEYESMYDDKDPKGYGAMQEHLSGQIAMESLLSDYKTLCDEREELLNSLQDSLEFDEEEILNELEAMSKKDQTIDMEGTQRAIQETFQTVKDTTTKLEKLNKRMIDESKKGEATRALEEEKRQLERELQIHKRMATQQRKELFSRRQSVRNETQQWKLVAGEMVEILHMVRNEGNLDKESLEKELQKIVATLNDQNEYIENLKKDISKHEKSQKNLEKDKTRIYNDKISVEGQLEKKQIELKQCKQHLRRFLAEKKDNIKISEAVIDQTEETEEVRILSSEDFASTDILQAQVRDARNVAQKLEKASAEISAFLKTGIRGSEMFKYISLSQ</sequence>
<dbReference type="Proteomes" id="UP001159428">
    <property type="component" value="Unassembled WGS sequence"/>
</dbReference>
<proteinExistence type="inferred from homology"/>
<dbReference type="EMBL" id="CALNXJ010000046">
    <property type="protein sequence ID" value="CAH3149885.1"/>
    <property type="molecule type" value="Genomic_DNA"/>
</dbReference>
<evidence type="ECO:0000256" key="1">
    <source>
        <dbReference type="ARBA" id="ARBA00009269"/>
    </source>
</evidence>
<evidence type="ECO:0000256" key="5">
    <source>
        <dbReference type="ARBA" id="ARBA00035530"/>
    </source>
</evidence>
<dbReference type="InterPro" id="IPR018266">
    <property type="entry name" value="Ribosomal_eL33_CS"/>
</dbReference>
<dbReference type="PROSITE" id="PS01105">
    <property type="entry name" value="RIBOSOMAL_L35AE"/>
    <property type="match status" value="1"/>
</dbReference>
<dbReference type="SUPFAM" id="SSF50447">
    <property type="entry name" value="Translation proteins"/>
    <property type="match status" value="1"/>
</dbReference>
<dbReference type="HAMAP" id="MF_00573">
    <property type="entry name" value="Ribosomal_eL33"/>
    <property type="match status" value="1"/>
</dbReference>
<evidence type="ECO:0000313" key="7">
    <source>
        <dbReference type="EMBL" id="CAH3149885.1"/>
    </source>
</evidence>
<dbReference type="Gene3D" id="2.40.10.190">
    <property type="entry name" value="translation elongation factor selb, chain A, domain 4"/>
    <property type="match status" value="1"/>
</dbReference>
<dbReference type="GO" id="GO:0006412">
    <property type="term" value="P:translation"/>
    <property type="evidence" value="ECO:0007669"/>
    <property type="project" value="InterPro"/>
</dbReference>
<dbReference type="InterPro" id="IPR009000">
    <property type="entry name" value="Transl_B-barrel_sf"/>
</dbReference>
<evidence type="ECO:0000256" key="3">
    <source>
        <dbReference type="ARBA" id="ARBA00023274"/>
    </source>
</evidence>
<feature type="coiled-coil region" evidence="6">
    <location>
        <begin position="432"/>
        <end position="563"/>
    </location>
</feature>
<organism evidence="7 8">
    <name type="scientific">Pocillopora meandrina</name>
    <dbReference type="NCBI Taxonomy" id="46732"/>
    <lineage>
        <taxon>Eukaryota</taxon>
        <taxon>Metazoa</taxon>
        <taxon>Cnidaria</taxon>
        <taxon>Anthozoa</taxon>
        <taxon>Hexacorallia</taxon>
        <taxon>Scleractinia</taxon>
        <taxon>Astrocoeniina</taxon>
        <taxon>Pocilloporidae</taxon>
        <taxon>Pocillopora</taxon>
    </lineage>
</organism>
<name>A0AAU9XIY7_9CNID</name>
<evidence type="ECO:0000313" key="8">
    <source>
        <dbReference type="Proteomes" id="UP001159428"/>
    </source>
</evidence>
<gene>
    <name evidence="7" type="ORF">PMEA_00024546</name>
</gene>
<comment type="similarity">
    <text evidence="1">Belongs to the eukaryotic ribosomal protein eL33 family.</text>
</comment>
<dbReference type="InterPro" id="IPR038661">
    <property type="entry name" value="Ribosomal_eL33_sf"/>
</dbReference>
<protein>
    <recommendedName>
        <fullName evidence="4">Large ribosomal subunit protein eL33</fullName>
    </recommendedName>
    <alternativeName>
        <fullName evidence="5">60S ribosomal protein L35a</fullName>
    </alternativeName>
</protein>
<dbReference type="GO" id="GO:0003735">
    <property type="term" value="F:structural constituent of ribosome"/>
    <property type="evidence" value="ECO:0007669"/>
    <property type="project" value="InterPro"/>
</dbReference>
<reference evidence="7 8" key="1">
    <citation type="submission" date="2022-05" db="EMBL/GenBank/DDBJ databases">
        <authorList>
            <consortium name="Genoscope - CEA"/>
            <person name="William W."/>
        </authorList>
    </citation>
    <scope>NUCLEOTIDE SEQUENCE [LARGE SCALE GENOMIC DNA]</scope>
</reference>
<dbReference type="GO" id="GO:1990904">
    <property type="term" value="C:ribonucleoprotein complex"/>
    <property type="evidence" value="ECO:0007669"/>
    <property type="project" value="UniProtKB-KW"/>
</dbReference>
<keyword evidence="8" id="KW-1185">Reference proteome</keyword>